<dbReference type="InterPro" id="IPR036388">
    <property type="entry name" value="WH-like_DNA-bd_sf"/>
</dbReference>
<dbReference type="PANTHER" id="PTHR43712:SF2">
    <property type="entry name" value="O-METHYLTRANSFERASE CICE"/>
    <property type="match status" value="1"/>
</dbReference>
<name>A0ABZ2LSF9_9BACT</name>
<dbReference type="Gene3D" id="3.40.50.150">
    <property type="entry name" value="Vaccinia Virus protein VP39"/>
    <property type="match status" value="1"/>
</dbReference>
<dbReference type="InterPro" id="IPR016461">
    <property type="entry name" value="COMT-like"/>
</dbReference>
<dbReference type="Pfam" id="PF00891">
    <property type="entry name" value="Methyltransf_2"/>
    <property type="match status" value="1"/>
</dbReference>
<feature type="compositionally biased region" description="Gly residues" evidence="4">
    <location>
        <begin position="1"/>
        <end position="11"/>
    </location>
</feature>
<keyword evidence="7" id="KW-1185">Reference proteome</keyword>
<organism evidence="6 7">
    <name type="scientific">Pendulispora albinea</name>
    <dbReference type="NCBI Taxonomy" id="2741071"/>
    <lineage>
        <taxon>Bacteria</taxon>
        <taxon>Pseudomonadati</taxon>
        <taxon>Myxococcota</taxon>
        <taxon>Myxococcia</taxon>
        <taxon>Myxococcales</taxon>
        <taxon>Sorangiineae</taxon>
        <taxon>Pendulisporaceae</taxon>
        <taxon>Pendulispora</taxon>
    </lineage>
</organism>
<keyword evidence="1" id="KW-0489">Methyltransferase</keyword>
<evidence type="ECO:0000256" key="3">
    <source>
        <dbReference type="ARBA" id="ARBA00022691"/>
    </source>
</evidence>
<dbReference type="Gene3D" id="1.10.10.10">
    <property type="entry name" value="Winged helix-like DNA-binding domain superfamily/Winged helix DNA-binding domain"/>
    <property type="match status" value="1"/>
</dbReference>
<accession>A0ABZ2LSF9</accession>
<dbReference type="SUPFAM" id="SSF53335">
    <property type="entry name" value="S-adenosyl-L-methionine-dependent methyltransferases"/>
    <property type="match status" value="1"/>
</dbReference>
<dbReference type="PANTHER" id="PTHR43712">
    <property type="entry name" value="PUTATIVE (AFU_ORTHOLOGUE AFUA_4G14580)-RELATED"/>
    <property type="match status" value="1"/>
</dbReference>
<evidence type="ECO:0000256" key="4">
    <source>
        <dbReference type="SAM" id="MobiDB-lite"/>
    </source>
</evidence>
<sequence>MGGEGPLGGRGARPLHGAGRGPHALDELTARLELHPRAARNFLDTLVALRFLDREGVHYRNTPVASIFLDRGKPETDVTGLLEIAGTWWYDSWRNLTKALRTGEPQIDVTAGESNSFEALYADPQRMEKFQRAMHGASLGATLALVDEFPWSKYRTVADIGSASGTMLRGLLGRHAHLRGVGFDLPPLAPAFHRAAARAGLSDRLTFSAGDFFTDPLPSADVLSFGHILHDWDLTTKRMLLAKAFDALPPGGAVIVYDAMIDPGRSENVFGLLLSLHVMMENPKAFAYTGAECLGWLADAGFCDGCVAHLSGPESMAIGFKPSTA</sequence>
<dbReference type="EMBL" id="CP089984">
    <property type="protein sequence ID" value="WXB11892.1"/>
    <property type="molecule type" value="Genomic_DNA"/>
</dbReference>
<evidence type="ECO:0000256" key="1">
    <source>
        <dbReference type="ARBA" id="ARBA00022603"/>
    </source>
</evidence>
<proteinExistence type="predicted"/>
<dbReference type="InterPro" id="IPR001077">
    <property type="entry name" value="COMT_C"/>
</dbReference>
<dbReference type="PROSITE" id="PS51683">
    <property type="entry name" value="SAM_OMT_II"/>
    <property type="match status" value="1"/>
</dbReference>
<evidence type="ECO:0000259" key="5">
    <source>
        <dbReference type="Pfam" id="PF00891"/>
    </source>
</evidence>
<feature type="region of interest" description="Disordered" evidence="4">
    <location>
        <begin position="1"/>
        <end position="22"/>
    </location>
</feature>
<keyword evidence="3" id="KW-0949">S-adenosyl-L-methionine</keyword>
<evidence type="ECO:0000313" key="7">
    <source>
        <dbReference type="Proteomes" id="UP001370348"/>
    </source>
</evidence>
<dbReference type="InterPro" id="IPR029063">
    <property type="entry name" value="SAM-dependent_MTases_sf"/>
</dbReference>
<evidence type="ECO:0000313" key="6">
    <source>
        <dbReference type="EMBL" id="WXB11892.1"/>
    </source>
</evidence>
<feature type="domain" description="O-methyltransferase C-terminal" evidence="5">
    <location>
        <begin position="93"/>
        <end position="302"/>
    </location>
</feature>
<protein>
    <submittedName>
        <fullName evidence="6">Acetylserotonin O-methyltransferase</fullName>
    </submittedName>
</protein>
<evidence type="ECO:0000256" key="2">
    <source>
        <dbReference type="ARBA" id="ARBA00022679"/>
    </source>
</evidence>
<dbReference type="CDD" id="cd02440">
    <property type="entry name" value="AdoMet_MTases"/>
    <property type="match status" value="1"/>
</dbReference>
<reference evidence="6 7" key="1">
    <citation type="submission" date="2021-12" db="EMBL/GenBank/DDBJ databases">
        <title>Discovery of the Pendulisporaceae a myxobacterial family with distinct sporulation behavior and unique specialized metabolism.</title>
        <authorList>
            <person name="Garcia R."/>
            <person name="Popoff A."/>
            <person name="Bader C.D."/>
            <person name="Loehr J."/>
            <person name="Walesch S."/>
            <person name="Walt C."/>
            <person name="Boldt J."/>
            <person name="Bunk B."/>
            <person name="Haeckl F.J.F.P.J."/>
            <person name="Gunesch A.P."/>
            <person name="Birkelbach J."/>
            <person name="Nuebel U."/>
            <person name="Pietschmann T."/>
            <person name="Bach T."/>
            <person name="Mueller R."/>
        </authorList>
    </citation>
    <scope>NUCLEOTIDE SEQUENCE [LARGE SCALE GENOMIC DNA]</scope>
    <source>
        <strain evidence="6 7">MSr11954</strain>
    </source>
</reference>
<dbReference type="Proteomes" id="UP001370348">
    <property type="component" value="Chromosome"/>
</dbReference>
<dbReference type="RefSeq" id="WP_394821507.1">
    <property type="nucleotide sequence ID" value="NZ_CP089984.1"/>
</dbReference>
<keyword evidence="2" id="KW-0808">Transferase</keyword>
<gene>
    <name evidence="6" type="ORF">LZC94_29050</name>
</gene>
<dbReference type="PIRSF" id="PIRSF005739">
    <property type="entry name" value="O-mtase"/>
    <property type="match status" value="1"/>
</dbReference>